<dbReference type="AlphaFoldDB" id="A0A8S2PXT0"/>
<feature type="compositionally biased region" description="Basic residues" evidence="1">
    <location>
        <begin position="94"/>
        <end position="110"/>
    </location>
</feature>
<accession>A0A8S2PXT0</accession>
<organism evidence="2 3">
    <name type="scientific">Rotaria magnacalcarata</name>
    <dbReference type="NCBI Taxonomy" id="392030"/>
    <lineage>
        <taxon>Eukaryota</taxon>
        <taxon>Metazoa</taxon>
        <taxon>Spiralia</taxon>
        <taxon>Gnathifera</taxon>
        <taxon>Rotifera</taxon>
        <taxon>Eurotatoria</taxon>
        <taxon>Bdelloidea</taxon>
        <taxon>Philodinida</taxon>
        <taxon>Philodinidae</taxon>
        <taxon>Rotaria</taxon>
    </lineage>
</organism>
<gene>
    <name evidence="2" type="ORF">GIL414_LOCUS15490</name>
</gene>
<evidence type="ECO:0000313" key="2">
    <source>
        <dbReference type="EMBL" id="CAF4070573.1"/>
    </source>
</evidence>
<evidence type="ECO:0000313" key="3">
    <source>
        <dbReference type="Proteomes" id="UP000681720"/>
    </source>
</evidence>
<evidence type="ECO:0000256" key="1">
    <source>
        <dbReference type="SAM" id="MobiDB-lite"/>
    </source>
</evidence>
<feature type="region of interest" description="Disordered" evidence="1">
    <location>
        <begin position="91"/>
        <end position="118"/>
    </location>
</feature>
<dbReference type="Proteomes" id="UP000681720">
    <property type="component" value="Unassembled WGS sequence"/>
</dbReference>
<comment type="caution">
    <text evidence="2">The sequence shown here is derived from an EMBL/GenBank/DDBJ whole genome shotgun (WGS) entry which is preliminary data.</text>
</comment>
<name>A0A8S2PXT0_9BILA</name>
<sequence length="118" mass="14106">MNQTCPNYLKIMMIAILLRYYKSERLLDRNRKLDHPTYVACFQCGEPIEGPFRQQNNRTYHPRCVNDFHFQTQRSLEGLPDHARTIQNQDRYLKQKRGKAKNGRTKISHRKLVDTKIT</sequence>
<proteinExistence type="predicted"/>
<dbReference type="SUPFAM" id="SSF57716">
    <property type="entry name" value="Glucocorticoid receptor-like (DNA-binding domain)"/>
    <property type="match status" value="1"/>
</dbReference>
<dbReference type="EMBL" id="CAJOBJ010006828">
    <property type="protein sequence ID" value="CAF4070573.1"/>
    <property type="molecule type" value="Genomic_DNA"/>
</dbReference>
<protein>
    <submittedName>
        <fullName evidence="2">Uncharacterized protein</fullName>
    </submittedName>
</protein>
<dbReference type="Gene3D" id="2.10.110.10">
    <property type="entry name" value="Cysteine Rich Protein"/>
    <property type="match status" value="1"/>
</dbReference>
<reference evidence="2" key="1">
    <citation type="submission" date="2021-02" db="EMBL/GenBank/DDBJ databases">
        <authorList>
            <person name="Nowell W R."/>
        </authorList>
    </citation>
    <scope>NUCLEOTIDE SEQUENCE</scope>
</reference>